<keyword evidence="2" id="KW-1185">Reference proteome</keyword>
<dbReference type="EMBL" id="JABSTQ010011024">
    <property type="protein sequence ID" value="KAG0415816.1"/>
    <property type="molecule type" value="Genomic_DNA"/>
</dbReference>
<dbReference type="Proteomes" id="UP000805193">
    <property type="component" value="Unassembled WGS sequence"/>
</dbReference>
<evidence type="ECO:0000313" key="2">
    <source>
        <dbReference type="Proteomes" id="UP000805193"/>
    </source>
</evidence>
<accession>A0AC60P929</accession>
<reference evidence="1 2" key="1">
    <citation type="journal article" date="2020" name="Cell">
        <title>Large-Scale Comparative Analyses of Tick Genomes Elucidate Their Genetic Diversity and Vector Capacities.</title>
        <authorList>
            <consortium name="Tick Genome and Microbiome Consortium (TIGMIC)"/>
            <person name="Jia N."/>
            <person name="Wang J."/>
            <person name="Shi W."/>
            <person name="Du L."/>
            <person name="Sun Y."/>
            <person name="Zhan W."/>
            <person name="Jiang J.F."/>
            <person name="Wang Q."/>
            <person name="Zhang B."/>
            <person name="Ji P."/>
            <person name="Bell-Sakyi L."/>
            <person name="Cui X.M."/>
            <person name="Yuan T.T."/>
            <person name="Jiang B.G."/>
            <person name="Yang W.F."/>
            <person name="Lam T.T."/>
            <person name="Chang Q.C."/>
            <person name="Ding S.J."/>
            <person name="Wang X.J."/>
            <person name="Zhu J.G."/>
            <person name="Ruan X.D."/>
            <person name="Zhao L."/>
            <person name="Wei J.T."/>
            <person name="Ye R.Z."/>
            <person name="Que T.C."/>
            <person name="Du C.H."/>
            <person name="Zhou Y.H."/>
            <person name="Cheng J.X."/>
            <person name="Dai P.F."/>
            <person name="Guo W.B."/>
            <person name="Han X.H."/>
            <person name="Huang E.J."/>
            <person name="Li L.F."/>
            <person name="Wei W."/>
            <person name="Gao Y.C."/>
            <person name="Liu J.Z."/>
            <person name="Shao H.Z."/>
            <person name="Wang X."/>
            <person name="Wang C.C."/>
            <person name="Yang T.C."/>
            <person name="Huo Q.B."/>
            <person name="Li W."/>
            <person name="Chen H.Y."/>
            <person name="Chen S.E."/>
            <person name="Zhou L.G."/>
            <person name="Ni X.B."/>
            <person name="Tian J.H."/>
            <person name="Sheng Y."/>
            <person name="Liu T."/>
            <person name="Pan Y.S."/>
            <person name="Xia L.Y."/>
            <person name="Li J."/>
            <person name="Zhao F."/>
            <person name="Cao W.C."/>
        </authorList>
    </citation>
    <scope>NUCLEOTIDE SEQUENCE [LARGE SCALE GENOMIC DNA]</scope>
    <source>
        <strain evidence="1">Iper-2018</strain>
    </source>
</reference>
<proteinExistence type="predicted"/>
<sequence>MGARPATPRLVRKDAPPSVRRVVPCIQAHEKRGNASEDSFFSPGPSHGIGGFVSASGHSPRNFGANVGIRGEYDVHRFRNGGKVTVYGEGSQSFGQANGQSFRGKPQGEVGIRMTIPLGP</sequence>
<protein>
    <submittedName>
        <fullName evidence="1">Uncharacterized protein</fullName>
    </submittedName>
</protein>
<organism evidence="1 2">
    <name type="scientific">Ixodes persulcatus</name>
    <name type="common">Taiga tick</name>
    <dbReference type="NCBI Taxonomy" id="34615"/>
    <lineage>
        <taxon>Eukaryota</taxon>
        <taxon>Metazoa</taxon>
        <taxon>Ecdysozoa</taxon>
        <taxon>Arthropoda</taxon>
        <taxon>Chelicerata</taxon>
        <taxon>Arachnida</taxon>
        <taxon>Acari</taxon>
        <taxon>Parasitiformes</taxon>
        <taxon>Ixodida</taxon>
        <taxon>Ixodoidea</taxon>
        <taxon>Ixodidae</taxon>
        <taxon>Ixodinae</taxon>
        <taxon>Ixodes</taxon>
    </lineage>
</organism>
<name>A0AC60P929_IXOPE</name>
<comment type="caution">
    <text evidence="1">The sequence shown here is derived from an EMBL/GenBank/DDBJ whole genome shotgun (WGS) entry which is preliminary data.</text>
</comment>
<evidence type="ECO:0000313" key="1">
    <source>
        <dbReference type="EMBL" id="KAG0415816.1"/>
    </source>
</evidence>
<gene>
    <name evidence="1" type="ORF">HPB47_007013</name>
</gene>